<dbReference type="Proteomes" id="UP001187221">
    <property type="component" value="Unassembled WGS sequence"/>
</dbReference>
<name>A0ABQ6P8Q2_9SPHN</name>
<dbReference type="InterPro" id="IPR050469">
    <property type="entry name" value="Diguanylate_Cyclase"/>
</dbReference>
<organism evidence="6 7">
    <name type="scientific">Novosphingobium pituita</name>
    <dbReference type="NCBI Taxonomy" id="3056842"/>
    <lineage>
        <taxon>Bacteria</taxon>
        <taxon>Pseudomonadati</taxon>
        <taxon>Pseudomonadota</taxon>
        <taxon>Alphaproteobacteria</taxon>
        <taxon>Sphingomonadales</taxon>
        <taxon>Sphingomonadaceae</taxon>
        <taxon>Novosphingobium</taxon>
    </lineage>
</organism>
<sequence length="395" mass="42528">MDDRFTFILPAMQATFGVTAVMAGRWQVPSAWWWAGGFLGCASAFAMPTLPAIIPLEWRAAVATVMFVAGFLCFGEAMRIHFGGRRTWMTLRISIALVTVTGSTAGVLLDNLRLHLAMSDLGCALLMAVPLVATRHRPRRTGDQALILVGWAVVADCMMRVATIRWLAWGGLADFAASPYAILYQTTGSLIGTGFAMAALASIMISVLMRYRDWAICDPLTGLLNRRGLDEALAARDQIERCCSALILADIDHFKTVNDRFGHHRGDEIIALMASTIEDLLPRDGLAARYGGEEFLIYLPHVTASDAAAFAEMVRHEFAARTGSPSGVITASFGVAAALTGEATLAPAIRRADQGLYRAKHTGRNRSVIQVTMDEGPSPALAVPPESLPPRAALA</sequence>
<evidence type="ECO:0000256" key="1">
    <source>
        <dbReference type="ARBA" id="ARBA00012528"/>
    </source>
</evidence>
<feature type="domain" description="GGDEF" evidence="5">
    <location>
        <begin position="242"/>
        <end position="372"/>
    </location>
</feature>
<dbReference type="RefSeq" id="WP_317974973.1">
    <property type="nucleotide sequence ID" value="NZ_BTFW01000001.1"/>
</dbReference>
<keyword evidence="4" id="KW-0472">Membrane</keyword>
<comment type="caution">
    <text evidence="6">The sequence shown here is derived from an EMBL/GenBank/DDBJ whole genome shotgun (WGS) entry which is preliminary data.</text>
</comment>
<dbReference type="InterPro" id="IPR043128">
    <property type="entry name" value="Rev_trsase/Diguanyl_cyclase"/>
</dbReference>
<feature type="transmembrane region" description="Helical" evidence="4">
    <location>
        <begin position="188"/>
        <end position="209"/>
    </location>
</feature>
<dbReference type="EC" id="2.7.7.65" evidence="1"/>
<dbReference type="EMBL" id="BTFW01000001">
    <property type="protein sequence ID" value="GMM61267.1"/>
    <property type="molecule type" value="Genomic_DNA"/>
</dbReference>
<dbReference type="InterPro" id="IPR000160">
    <property type="entry name" value="GGDEF_dom"/>
</dbReference>
<dbReference type="Gene3D" id="3.30.70.270">
    <property type="match status" value="1"/>
</dbReference>
<feature type="transmembrane region" description="Helical" evidence="4">
    <location>
        <begin position="6"/>
        <end position="24"/>
    </location>
</feature>
<gene>
    <name evidence="6" type="ORF">NUTIK01_20440</name>
</gene>
<evidence type="ECO:0000256" key="3">
    <source>
        <dbReference type="SAM" id="MobiDB-lite"/>
    </source>
</evidence>
<dbReference type="PROSITE" id="PS50887">
    <property type="entry name" value="GGDEF"/>
    <property type="match status" value="1"/>
</dbReference>
<keyword evidence="4" id="KW-1133">Transmembrane helix</keyword>
<feature type="region of interest" description="Disordered" evidence="3">
    <location>
        <begin position="375"/>
        <end position="395"/>
    </location>
</feature>
<feature type="transmembrane region" description="Helical" evidence="4">
    <location>
        <begin position="60"/>
        <end position="78"/>
    </location>
</feature>
<dbReference type="Pfam" id="PF00990">
    <property type="entry name" value="GGDEF"/>
    <property type="match status" value="1"/>
</dbReference>
<dbReference type="NCBIfam" id="TIGR00254">
    <property type="entry name" value="GGDEF"/>
    <property type="match status" value="1"/>
</dbReference>
<keyword evidence="4" id="KW-0812">Transmembrane</keyword>
<proteinExistence type="predicted"/>
<evidence type="ECO:0000259" key="5">
    <source>
        <dbReference type="PROSITE" id="PS50887"/>
    </source>
</evidence>
<comment type="catalytic activity">
    <reaction evidence="2">
        <text>2 GTP = 3',3'-c-di-GMP + 2 diphosphate</text>
        <dbReference type="Rhea" id="RHEA:24898"/>
        <dbReference type="ChEBI" id="CHEBI:33019"/>
        <dbReference type="ChEBI" id="CHEBI:37565"/>
        <dbReference type="ChEBI" id="CHEBI:58805"/>
        <dbReference type="EC" id="2.7.7.65"/>
    </reaction>
</comment>
<feature type="transmembrane region" description="Helical" evidence="4">
    <location>
        <begin position="115"/>
        <end position="133"/>
    </location>
</feature>
<dbReference type="SUPFAM" id="SSF55073">
    <property type="entry name" value="Nucleotide cyclase"/>
    <property type="match status" value="1"/>
</dbReference>
<dbReference type="CDD" id="cd01949">
    <property type="entry name" value="GGDEF"/>
    <property type="match status" value="1"/>
</dbReference>
<protein>
    <recommendedName>
        <fullName evidence="1">diguanylate cyclase</fullName>
        <ecNumber evidence="1">2.7.7.65</ecNumber>
    </recommendedName>
</protein>
<feature type="transmembrane region" description="Helical" evidence="4">
    <location>
        <begin position="31"/>
        <end position="54"/>
    </location>
</feature>
<dbReference type="PANTHER" id="PTHR45138">
    <property type="entry name" value="REGULATORY COMPONENTS OF SENSORY TRANSDUCTION SYSTEM"/>
    <property type="match status" value="1"/>
</dbReference>
<evidence type="ECO:0000256" key="4">
    <source>
        <dbReference type="SAM" id="Phobius"/>
    </source>
</evidence>
<feature type="transmembrane region" description="Helical" evidence="4">
    <location>
        <begin position="145"/>
        <end position="168"/>
    </location>
</feature>
<reference evidence="6 7" key="1">
    <citation type="submission" date="2023-06" db="EMBL/GenBank/DDBJ databases">
        <title>Draft genome sequence of Novosphingobium sp. strain IK01.</title>
        <authorList>
            <person name="Hatamoto M."/>
            <person name="Ikarashi T."/>
            <person name="Yamaguchi T."/>
        </authorList>
    </citation>
    <scope>NUCLEOTIDE SEQUENCE [LARGE SCALE GENOMIC DNA]</scope>
    <source>
        <strain evidence="6 7">IK01</strain>
    </source>
</reference>
<dbReference type="SMART" id="SM00267">
    <property type="entry name" value="GGDEF"/>
    <property type="match status" value="1"/>
</dbReference>
<accession>A0ABQ6P8Q2</accession>
<evidence type="ECO:0000313" key="6">
    <source>
        <dbReference type="EMBL" id="GMM61267.1"/>
    </source>
</evidence>
<evidence type="ECO:0000256" key="2">
    <source>
        <dbReference type="ARBA" id="ARBA00034247"/>
    </source>
</evidence>
<feature type="transmembrane region" description="Helical" evidence="4">
    <location>
        <begin position="90"/>
        <end position="109"/>
    </location>
</feature>
<evidence type="ECO:0000313" key="7">
    <source>
        <dbReference type="Proteomes" id="UP001187221"/>
    </source>
</evidence>
<keyword evidence="7" id="KW-1185">Reference proteome</keyword>
<dbReference type="PANTHER" id="PTHR45138:SF9">
    <property type="entry name" value="DIGUANYLATE CYCLASE DGCM-RELATED"/>
    <property type="match status" value="1"/>
</dbReference>
<dbReference type="InterPro" id="IPR029787">
    <property type="entry name" value="Nucleotide_cyclase"/>
</dbReference>